<feature type="transmembrane region" description="Helical" evidence="2">
    <location>
        <begin position="28"/>
        <end position="48"/>
    </location>
</feature>
<gene>
    <name evidence="3" type="ORF">GCM10010521_43730</name>
</gene>
<dbReference type="EMBL" id="BAAAVM010000064">
    <property type="protein sequence ID" value="GAA3151389.1"/>
    <property type="molecule type" value="Genomic_DNA"/>
</dbReference>
<feature type="compositionally biased region" description="Pro residues" evidence="1">
    <location>
        <begin position="80"/>
        <end position="99"/>
    </location>
</feature>
<dbReference type="Proteomes" id="UP001500893">
    <property type="component" value="Unassembled WGS sequence"/>
</dbReference>
<proteinExistence type="predicted"/>
<accession>A0ABP6NQI1</accession>
<evidence type="ECO:0000313" key="3">
    <source>
        <dbReference type="EMBL" id="GAA3151389.1"/>
    </source>
</evidence>
<dbReference type="Pfam" id="PF12721">
    <property type="entry name" value="RHIM"/>
    <property type="match status" value="2"/>
</dbReference>
<keyword evidence="4" id="KW-1185">Reference proteome</keyword>
<keyword evidence="2" id="KW-0472">Membrane</keyword>
<evidence type="ECO:0000256" key="2">
    <source>
        <dbReference type="SAM" id="Phobius"/>
    </source>
</evidence>
<name>A0ABP6NQI1_9ACTN</name>
<reference evidence="4" key="1">
    <citation type="journal article" date="2019" name="Int. J. Syst. Evol. Microbiol.">
        <title>The Global Catalogue of Microorganisms (GCM) 10K type strain sequencing project: providing services to taxonomists for standard genome sequencing and annotation.</title>
        <authorList>
            <consortium name="The Broad Institute Genomics Platform"/>
            <consortium name="The Broad Institute Genome Sequencing Center for Infectious Disease"/>
            <person name="Wu L."/>
            <person name="Ma J."/>
        </authorList>
    </citation>
    <scope>NUCLEOTIDE SEQUENCE [LARGE SCALE GENOMIC DNA]</scope>
    <source>
        <strain evidence="4">JCM 11574</strain>
    </source>
</reference>
<keyword evidence="2" id="KW-1133">Transmembrane helix</keyword>
<feature type="region of interest" description="Disordered" evidence="1">
    <location>
        <begin position="58"/>
        <end position="102"/>
    </location>
</feature>
<protein>
    <submittedName>
        <fullName evidence="3">Uncharacterized protein</fullName>
    </submittedName>
</protein>
<dbReference type="InterPro" id="IPR025735">
    <property type="entry name" value="RHIM"/>
</dbReference>
<sequence length="474" mass="51850">MRLLGYLIAAVVGIRVGAWLWSALPETIAFIGWSLVVGAAVVLGVLFVRRVARAVTRTAGHRRVRTQPARHSTSPFPATVKPPKPQPSAAPTPPRPLRPPALDELPELDSRLAIRAMPAGYRSQESEAPVIADGVHHFGAWTEPSHHAQHIDDDFTFTSSAAYVPNGEDVHGVAGWTQPEHAEVLTPAPQRRLLVLGCRGVQVGDGNTQFNTYTYQMQDPPVDFAVVLRLPAVRAALRRLILDPDNDVLRQEAEDALRAGPWYLLKKDTLDLGPLERNALSGAAAAELPEAEGFITVRNCQGVQLGDGCVQQNDFTYVCRRPTVNVHALLKEPSKVASSLVDAVINPPAPERAESLNFAVKSALLSRDTVAAIPDRSLRLPAGTNFVRDRDGVSIGNRCETHEFKALMVDLRKPEILDDSVANEFRYLNDLAKKHQSLAHQEPTILPDTVDDATEPWLSTLETDLHSRGDGFHL</sequence>
<evidence type="ECO:0000313" key="4">
    <source>
        <dbReference type="Proteomes" id="UP001500893"/>
    </source>
</evidence>
<keyword evidence="2" id="KW-0812">Transmembrane</keyword>
<organism evidence="3 4">
    <name type="scientific">Streptomyces rameus</name>
    <dbReference type="NCBI Taxonomy" id="68261"/>
    <lineage>
        <taxon>Bacteria</taxon>
        <taxon>Bacillati</taxon>
        <taxon>Actinomycetota</taxon>
        <taxon>Actinomycetes</taxon>
        <taxon>Kitasatosporales</taxon>
        <taxon>Streptomycetaceae</taxon>
        <taxon>Streptomyces</taxon>
    </lineage>
</organism>
<evidence type="ECO:0000256" key="1">
    <source>
        <dbReference type="SAM" id="MobiDB-lite"/>
    </source>
</evidence>
<comment type="caution">
    <text evidence="3">The sequence shown here is derived from an EMBL/GenBank/DDBJ whole genome shotgun (WGS) entry which is preliminary data.</text>
</comment>